<keyword evidence="1" id="KW-1133">Transmembrane helix</keyword>
<protein>
    <submittedName>
        <fullName evidence="2">Uncharacterized protein</fullName>
    </submittedName>
</protein>
<name>X1RMB3_9ZZZZ</name>
<feature type="transmembrane region" description="Helical" evidence="1">
    <location>
        <begin position="53"/>
        <end position="70"/>
    </location>
</feature>
<dbReference type="AlphaFoldDB" id="X1RMB3"/>
<comment type="caution">
    <text evidence="2">The sequence shown here is derived from an EMBL/GenBank/DDBJ whole genome shotgun (WGS) entry which is preliminary data.</text>
</comment>
<gene>
    <name evidence="2" type="ORF">S12H4_21241</name>
</gene>
<keyword evidence="1" id="KW-0472">Membrane</keyword>
<evidence type="ECO:0000256" key="1">
    <source>
        <dbReference type="SAM" id="Phobius"/>
    </source>
</evidence>
<dbReference type="EMBL" id="BARW01010894">
    <property type="protein sequence ID" value="GAI81783.1"/>
    <property type="molecule type" value="Genomic_DNA"/>
</dbReference>
<accession>X1RMB3</accession>
<proteinExistence type="predicted"/>
<keyword evidence="1" id="KW-0812">Transmembrane</keyword>
<evidence type="ECO:0000313" key="2">
    <source>
        <dbReference type="EMBL" id="GAI81783.1"/>
    </source>
</evidence>
<organism evidence="2">
    <name type="scientific">marine sediment metagenome</name>
    <dbReference type="NCBI Taxonomy" id="412755"/>
    <lineage>
        <taxon>unclassified sequences</taxon>
        <taxon>metagenomes</taxon>
        <taxon>ecological metagenomes</taxon>
    </lineage>
</organism>
<feature type="transmembrane region" description="Helical" evidence="1">
    <location>
        <begin position="12"/>
        <end position="32"/>
    </location>
</feature>
<feature type="non-terminal residue" evidence="2">
    <location>
        <position position="71"/>
    </location>
</feature>
<reference evidence="2" key="1">
    <citation type="journal article" date="2014" name="Front. Microbiol.">
        <title>High frequency of phylogenetically diverse reductive dehalogenase-homologous genes in deep subseafloor sedimentary metagenomes.</title>
        <authorList>
            <person name="Kawai M."/>
            <person name="Futagami T."/>
            <person name="Toyoda A."/>
            <person name="Takaki Y."/>
            <person name="Nishi S."/>
            <person name="Hori S."/>
            <person name="Arai W."/>
            <person name="Tsubouchi T."/>
            <person name="Morono Y."/>
            <person name="Uchiyama I."/>
            <person name="Ito T."/>
            <person name="Fujiyama A."/>
            <person name="Inagaki F."/>
            <person name="Takami H."/>
        </authorList>
    </citation>
    <scope>NUCLEOTIDE SEQUENCE</scope>
    <source>
        <strain evidence="2">Expedition CK06-06</strain>
    </source>
</reference>
<sequence>MSLVPAFEIGVWNAWIFTLYLPLHPFLIMLIVKDANKKMEFPAYNKTEKIISTFTNFILFFGLFIYSVFLP</sequence>